<dbReference type="GO" id="GO:0005886">
    <property type="term" value="C:plasma membrane"/>
    <property type="evidence" value="ECO:0007669"/>
    <property type="project" value="UniProtKB-SubCell"/>
</dbReference>
<keyword evidence="4" id="KW-1003">Cell membrane</keyword>
<feature type="transmembrane region" description="Helical" evidence="15">
    <location>
        <begin position="12"/>
        <end position="32"/>
    </location>
</feature>
<dbReference type="GO" id="GO:0000155">
    <property type="term" value="F:phosphorelay sensor kinase activity"/>
    <property type="evidence" value="ECO:0007669"/>
    <property type="project" value="InterPro"/>
</dbReference>
<evidence type="ECO:0000256" key="1">
    <source>
        <dbReference type="ARBA" id="ARBA00000085"/>
    </source>
</evidence>
<dbReference type="AlphaFoldDB" id="A0A2T5FXV6"/>
<keyword evidence="11" id="KW-0067">ATP-binding</keyword>
<dbReference type="InterPro" id="IPR036097">
    <property type="entry name" value="HisK_dim/P_sf"/>
</dbReference>
<evidence type="ECO:0000256" key="14">
    <source>
        <dbReference type="ARBA" id="ARBA00023136"/>
    </source>
</evidence>
<sequence>MLGRPSFGLIGRLFAILLLTVVIEFGASTLLYERASRLNIREDEARRVAEQLAVSHRLLAERPRSDRAELADQLSTGHLLIRWHPEKIASPPIAPPLDEMRTHMIAWEPALAKAGLKVKLVSPGRDNRVSGTLQLPDGTWLSFTTFGLVDGTALAPDRIVLALVPAIALIAIGGLLVRIVLIPMRMLAQAAGRVGHGDSIALAEAGSSEMRRVIRAFNDMQARIHQLIANRTQALAAVSHDLRTPLARLRLRAEAIEEEELRKAVDADIAEMDAMIASLLAFFGGENDPEKPARIDIAVLAATIADDAADRGHEARYSGVAHLDAFVRPLSIKRAIANLVENGLHYGDAVEISAGVEEGRIFIRIDDQGPGIPPDALDRVMQPFERLDPARARNTDGLGLGLPIVARAVEREEGTLRLLNRPEGGLRAEIILPRQASATLSYKVAAPQQK</sequence>
<dbReference type="InterPro" id="IPR004358">
    <property type="entry name" value="Sig_transdc_His_kin-like_C"/>
</dbReference>
<keyword evidence="12 15" id="KW-1133">Transmembrane helix</keyword>
<reference evidence="18 19" key="1">
    <citation type="submission" date="2017-09" db="EMBL/GenBank/DDBJ databases">
        <title>Sphingomonas panjinensis sp.nov., isolated from oil-contaminated soil.</title>
        <authorList>
            <person name="Wang L."/>
            <person name="Chen L."/>
        </authorList>
    </citation>
    <scope>NUCLEOTIDE SEQUENCE [LARGE SCALE GENOMIC DNA]</scope>
    <source>
        <strain evidence="18 19">FW-11</strain>
    </source>
</reference>
<dbReference type="PRINTS" id="PR00344">
    <property type="entry name" value="BCTRLSENSOR"/>
</dbReference>
<dbReference type="Pfam" id="PF02518">
    <property type="entry name" value="HATPase_c"/>
    <property type="match status" value="1"/>
</dbReference>
<evidence type="ECO:0000313" key="19">
    <source>
        <dbReference type="Proteomes" id="UP000244162"/>
    </source>
</evidence>
<dbReference type="SUPFAM" id="SSF47384">
    <property type="entry name" value="Homodimeric domain of signal transducing histidine kinase"/>
    <property type="match status" value="1"/>
</dbReference>
<dbReference type="Gene3D" id="3.30.565.10">
    <property type="entry name" value="Histidine kinase-like ATPase, C-terminal domain"/>
    <property type="match status" value="1"/>
</dbReference>
<dbReference type="CDD" id="cd06225">
    <property type="entry name" value="HAMP"/>
    <property type="match status" value="1"/>
</dbReference>
<evidence type="ECO:0000256" key="13">
    <source>
        <dbReference type="ARBA" id="ARBA00023012"/>
    </source>
</evidence>
<evidence type="ECO:0000256" key="11">
    <source>
        <dbReference type="ARBA" id="ARBA00022840"/>
    </source>
</evidence>
<comment type="catalytic activity">
    <reaction evidence="1">
        <text>ATP + protein L-histidine = ADP + protein N-phospho-L-histidine.</text>
        <dbReference type="EC" id="2.7.13.3"/>
    </reaction>
</comment>
<dbReference type="SUPFAM" id="SSF55874">
    <property type="entry name" value="ATPase domain of HSP90 chaperone/DNA topoisomerase II/histidine kinase"/>
    <property type="match status" value="1"/>
</dbReference>
<organism evidence="18 19">
    <name type="scientific">Sphingomonas oleivorans</name>
    <dbReference type="NCBI Taxonomy" id="1735121"/>
    <lineage>
        <taxon>Bacteria</taxon>
        <taxon>Pseudomonadati</taxon>
        <taxon>Pseudomonadota</taxon>
        <taxon>Alphaproteobacteria</taxon>
        <taxon>Sphingomonadales</taxon>
        <taxon>Sphingomonadaceae</taxon>
        <taxon>Sphingomonas</taxon>
    </lineage>
</organism>
<dbReference type="Pfam" id="PF00672">
    <property type="entry name" value="HAMP"/>
    <property type="match status" value="1"/>
</dbReference>
<dbReference type="PANTHER" id="PTHR44936:SF5">
    <property type="entry name" value="SENSOR HISTIDINE KINASE ENVZ"/>
    <property type="match status" value="1"/>
</dbReference>
<keyword evidence="14 15" id="KW-0472">Membrane</keyword>
<keyword evidence="10 18" id="KW-0418">Kinase</keyword>
<comment type="caution">
    <text evidence="18">The sequence shown here is derived from an EMBL/GenBank/DDBJ whole genome shotgun (WGS) entry which is preliminary data.</text>
</comment>
<dbReference type="SMART" id="SM00304">
    <property type="entry name" value="HAMP"/>
    <property type="match status" value="2"/>
</dbReference>
<evidence type="ECO:0000256" key="9">
    <source>
        <dbReference type="ARBA" id="ARBA00022741"/>
    </source>
</evidence>
<keyword evidence="6" id="KW-0597">Phosphoprotein</keyword>
<dbReference type="EC" id="2.7.13.3" evidence="3"/>
<dbReference type="InterPro" id="IPR003594">
    <property type="entry name" value="HATPase_dom"/>
</dbReference>
<dbReference type="CDD" id="cd00082">
    <property type="entry name" value="HisKA"/>
    <property type="match status" value="1"/>
</dbReference>
<feature type="transmembrane region" description="Helical" evidence="15">
    <location>
        <begin position="159"/>
        <end position="181"/>
    </location>
</feature>
<dbReference type="InterPro" id="IPR003661">
    <property type="entry name" value="HisK_dim/P_dom"/>
</dbReference>
<dbReference type="Proteomes" id="UP000244162">
    <property type="component" value="Unassembled WGS sequence"/>
</dbReference>
<accession>A0A2T5FXV6</accession>
<dbReference type="PROSITE" id="PS50109">
    <property type="entry name" value="HIS_KIN"/>
    <property type="match status" value="1"/>
</dbReference>
<evidence type="ECO:0000256" key="2">
    <source>
        <dbReference type="ARBA" id="ARBA00004429"/>
    </source>
</evidence>
<evidence type="ECO:0000256" key="5">
    <source>
        <dbReference type="ARBA" id="ARBA00022519"/>
    </source>
</evidence>
<keyword evidence="8 15" id="KW-0812">Transmembrane</keyword>
<evidence type="ECO:0000259" key="16">
    <source>
        <dbReference type="PROSITE" id="PS50109"/>
    </source>
</evidence>
<dbReference type="SMART" id="SM00387">
    <property type="entry name" value="HATPase_c"/>
    <property type="match status" value="1"/>
</dbReference>
<dbReference type="OrthoDB" id="9804645at2"/>
<comment type="subcellular location">
    <subcellularLocation>
        <location evidence="2">Cell inner membrane</location>
        <topology evidence="2">Multi-pass membrane protein</topology>
    </subcellularLocation>
</comment>
<dbReference type="InterPro" id="IPR036890">
    <property type="entry name" value="HATPase_C_sf"/>
</dbReference>
<evidence type="ECO:0000256" key="7">
    <source>
        <dbReference type="ARBA" id="ARBA00022679"/>
    </source>
</evidence>
<evidence type="ECO:0000256" key="15">
    <source>
        <dbReference type="SAM" id="Phobius"/>
    </source>
</evidence>
<dbReference type="InterPro" id="IPR005467">
    <property type="entry name" value="His_kinase_dom"/>
</dbReference>
<keyword evidence="13" id="KW-0902">Two-component regulatory system</keyword>
<dbReference type="PANTHER" id="PTHR44936">
    <property type="entry name" value="SENSOR PROTEIN CREC"/>
    <property type="match status" value="1"/>
</dbReference>
<dbReference type="SMART" id="SM00388">
    <property type="entry name" value="HisKA"/>
    <property type="match status" value="1"/>
</dbReference>
<keyword evidence="9" id="KW-0547">Nucleotide-binding</keyword>
<feature type="domain" description="Histidine kinase" evidence="16">
    <location>
        <begin position="237"/>
        <end position="436"/>
    </location>
</feature>
<name>A0A2T5FXV6_9SPHN</name>
<evidence type="ECO:0000259" key="17">
    <source>
        <dbReference type="PROSITE" id="PS50885"/>
    </source>
</evidence>
<keyword evidence="19" id="KW-1185">Reference proteome</keyword>
<feature type="domain" description="HAMP" evidence="17">
    <location>
        <begin position="178"/>
        <end position="229"/>
    </location>
</feature>
<keyword evidence="7" id="KW-0808">Transferase</keyword>
<dbReference type="InterPro" id="IPR003660">
    <property type="entry name" value="HAMP_dom"/>
</dbReference>
<keyword evidence="5" id="KW-0997">Cell inner membrane</keyword>
<evidence type="ECO:0000313" key="18">
    <source>
        <dbReference type="EMBL" id="PTQ10970.1"/>
    </source>
</evidence>
<proteinExistence type="predicted"/>
<dbReference type="Pfam" id="PF00512">
    <property type="entry name" value="HisKA"/>
    <property type="match status" value="1"/>
</dbReference>
<dbReference type="EMBL" id="NWBU01000009">
    <property type="protein sequence ID" value="PTQ10970.1"/>
    <property type="molecule type" value="Genomic_DNA"/>
</dbReference>
<evidence type="ECO:0000256" key="6">
    <source>
        <dbReference type="ARBA" id="ARBA00022553"/>
    </source>
</evidence>
<protein>
    <recommendedName>
        <fullName evidence="3">histidine kinase</fullName>
        <ecNumber evidence="3">2.7.13.3</ecNumber>
    </recommendedName>
</protein>
<dbReference type="PROSITE" id="PS50885">
    <property type="entry name" value="HAMP"/>
    <property type="match status" value="1"/>
</dbReference>
<evidence type="ECO:0000256" key="8">
    <source>
        <dbReference type="ARBA" id="ARBA00022692"/>
    </source>
</evidence>
<evidence type="ECO:0000256" key="4">
    <source>
        <dbReference type="ARBA" id="ARBA00022475"/>
    </source>
</evidence>
<evidence type="ECO:0000256" key="3">
    <source>
        <dbReference type="ARBA" id="ARBA00012438"/>
    </source>
</evidence>
<dbReference type="InterPro" id="IPR050980">
    <property type="entry name" value="2C_sensor_his_kinase"/>
</dbReference>
<evidence type="ECO:0000256" key="10">
    <source>
        <dbReference type="ARBA" id="ARBA00022777"/>
    </source>
</evidence>
<gene>
    <name evidence="18" type="ORF">CLG96_09855</name>
</gene>
<dbReference type="GO" id="GO:0005524">
    <property type="term" value="F:ATP binding"/>
    <property type="evidence" value="ECO:0007669"/>
    <property type="project" value="UniProtKB-KW"/>
</dbReference>
<dbReference type="Gene3D" id="1.10.287.130">
    <property type="match status" value="1"/>
</dbReference>
<evidence type="ECO:0000256" key="12">
    <source>
        <dbReference type="ARBA" id="ARBA00022989"/>
    </source>
</evidence>